<dbReference type="PRINTS" id="PR00080">
    <property type="entry name" value="SDRFAMILY"/>
</dbReference>
<dbReference type="GO" id="GO:0032787">
    <property type="term" value="P:monocarboxylic acid metabolic process"/>
    <property type="evidence" value="ECO:0007669"/>
    <property type="project" value="UniProtKB-ARBA"/>
</dbReference>
<sequence>MSECECNAANDKGPVDILVNNAGLTRDSHIGKMDEDDWDAVVDVVLKGAFLCTKAVLPFMIERQWGRIINIASRAYLGNPGQANYSSAKAGLLGLTRSMALENGRHNITVNAVAPGIVDTPAVRGLRHFEKIKANAEASLPLPRLGRVEDVAAAITFLASEAAGYITGDVLHVTGGRYG</sequence>
<dbReference type="InterPro" id="IPR002347">
    <property type="entry name" value="SDR_fam"/>
</dbReference>
<comment type="caution">
    <text evidence="3">The sequence shown here is derived from an EMBL/GenBank/DDBJ whole genome shotgun (WGS) entry which is preliminary data.</text>
</comment>
<dbReference type="GO" id="GO:0016491">
    <property type="term" value="F:oxidoreductase activity"/>
    <property type="evidence" value="ECO:0007669"/>
    <property type="project" value="UniProtKB-KW"/>
</dbReference>
<dbReference type="PANTHER" id="PTHR42879:SF2">
    <property type="entry name" value="3-OXOACYL-[ACYL-CARRIER-PROTEIN] REDUCTASE FABG"/>
    <property type="match status" value="1"/>
</dbReference>
<dbReference type="AlphaFoldDB" id="A0A6I4SXE1"/>
<evidence type="ECO:0000313" key="3">
    <source>
        <dbReference type="EMBL" id="MXO60661.1"/>
    </source>
</evidence>
<organism evidence="3 4">
    <name type="scientific">Croceibacterium salegens</name>
    <dbReference type="NCBI Taxonomy" id="1737568"/>
    <lineage>
        <taxon>Bacteria</taxon>
        <taxon>Pseudomonadati</taxon>
        <taxon>Pseudomonadota</taxon>
        <taxon>Alphaproteobacteria</taxon>
        <taxon>Sphingomonadales</taxon>
        <taxon>Erythrobacteraceae</taxon>
        <taxon>Croceibacterium</taxon>
    </lineage>
</organism>
<evidence type="ECO:0000256" key="1">
    <source>
        <dbReference type="ARBA" id="ARBA00006484"/>
    </source>
</evidence>
<dbReference type="InterPro" id="IPR020904">
    <property type="entry name" value="Sc_DH/Rdtase_CS"/>
</dbReference>
<proteinExistence type="inferred from homology"/>
<dbReference type="Gene3D" id="3.40.50.720">
    <property type="entry name" value="NAD(P)-binding Rossmann-like Domain"/>
    <property type="match status" value="1"/>
</dbReference>
<dbReference type="PROSITE" id="PS00061">
    <property type="entry name" value="ADH_SHORT"/>
    <property type="match status" value="1"/>
</dbReference>
<comment type="similarity">
    <text evidence="1">Belongs to the short-chain dehydrogenases/reductases (SDR) family.</text>
</comment>
<gene>
    <name evidence="3" type="ORF">GRI89_14040</name>
</gene>
<protein>
    <submittedName>
        <fullName evidence="3">SDR family oxidoreductase</fullName>
    </submittedName>
</protein>
<evidence type="ECO:0000313" key="4">
    <source>
        <dbReference type="Proteomes" id="UP000433652"/>
    </source>
</evidence>
<dbReference type="SUPFAM" id="SSF51735">
    <property type="entry name" value="NAD(P)-binding Rossmann-fold domains"/>
    <property type="match status" value="1"/>
</dbReference>
<dbReference type="InterPro" id="IPR050259">
    <property type="entry name" value="SDR"/>
</dbReference>
<evidence type="ECO:0000256" key="2">
    <source>
        <dbReference type="ARBA" id="ARBA00023002"/>
    </source>
</evidence>
<dbReference type="FunFam" id="3.40.50.720:FF:000173">
    <property type="entry name" value="3-oxoacyl-[acyl-carrier protein] reductase"/>
    <property type="match status" value="1"/>
</dbReference>
<dbReference type="RefSeq" id="WP_201290941.1">
    <property type="nucleotide sequence ID" value="NZ_WTYM01000054.1"/>
</dbReference>
<dbReference type="EMBL" id="WTYM01000054">
    <property type="protein sequence ID" value="MXO60661.1"/>
    <property type="molecule type" value="Genomic_DNA"/>
</dbReference>
<dbReference type="Proteomes" id="UP000433652">
    <property type="component" value="Unassembled WGS sequence"/>
</dbReference>
<keyword evidence="4" id="KW-1185">Reference proteome</keyword>
<accession>A0A6I4SXE1</accession>
<dbReference type="InterPro" id="IPR036291">
    <property type="entry name" value="NAD(P)-bd_dom_sf"/>
</dbReference>
<name>A0A6I4SXE1_9SPHN</name>
<dbReference type="Pfam" id="PF13561">
    <property type="entry name" value="adh_short_C2"/>
    <property type="match status" value="1"/>
</dbReference>
<keyword evidence="2" id="KW-0560">Oxidoreductase</keyword>
<dbReference type="PANTHER" id="PTHR42879">
    <property type="entry name" value="3-OXOACYL-(ACYL-CARRIER-PROTEIN) REDUCTASE"/>
    <property type="match status" value="1"/>
</dbReference>
<dbReference type="PRINTS" id="PR00081">
    <property type="entry name" value="GDHRDH"/>
</dbReference>
<reference evidence="3 4" key="1">
    <citation type="submission" date="2019-12" db="EMBL/GenBank/DDBJ databases">
        <title>Genomic-based taxomic classification of the family Erythrobacteraceae.</title>
        <authorList>
            <person name="Xu L."/>
        </authorList>
    </citation>
    <scope>NUCLEOTIDE SEQUENCE [LARGE SCALE GENOMIC DNA]</scope>
    <source>
        <strain evidence="3 4">MCCC 1K01500</strain>
    </source>
</reference>